<organism evidence="3">
    <name type="scientific">candidate division WOR-3 bacterium</name>
    <dbReference type="NCBI Taxonomy" id="2052148"/>
    <lineage>
        <taxon>Bacteria</taxon>
        <taxon>Bacteria division WOR-3</taxon>
    </lineage>
</organism>
<sequence length="124" mass="14201">MMKSALDWAERIAQVIVDKKGENILLLDLRRISPIADYFILATAQSPLHAQAISDEVVEKLKKDGYPIHHVEGYTQAQWILLDYLDIVVHIFLPEVRTFYGLERLWGDAPRRIFSANSTPQGKL</sequence>
<protein>
    <recommendedName>
        <fullName evidence="2">Ribosomal silencing factor RsfS</fullName>
    </recommendedName>
</protein>
<comment type="subcellular location">
    <subcellularLocation>
        <location evidence="2">Cytoplasm</location>
    </subcellularLocation>
</comment>
<gene>
    <name evidence="2 3" type="primary">rsfS</name>
    <name evidence="3" type="ORF">ENW73_02580</name>
</gene>
<dbReference type="GO" id="GO:0005737">
    <property type="term" value="C:cytoplasm"/>
    <property type="evidence" value="ECO:0007669"/>
    <property type="project" value="UniProtKB-SubCell"/>
</dbReference>
<dbReference type="NCBIfam" id="TIGR00090">
    <property type="entry name" value="rsfS_iojap_ybeB"/>
    <property type="match status" value="1"/>
</dbReference>
<comment type="caution">
    <text evidence="3">The sequence shown here is derived from an EMBL/GenBank/DDBJ whole genome shotgun (WGS) entry which is preliminary data.</text>
</comment>
<dbReference type="GO" id="GO:0043023">
    <property type="term" value="F:ribosomal large subunit binding"/>
    <property type="evidence" value="ECO:0007669"/>
    <property type="project" value="TreeGrafter"/>
</dbReference>
<dbReference type="GO" id="GO:0090071">
    <property type="term" value="P:negative regulation of ribosome biogenesis"/>
    <property type="evidence" value="ECO:0007669"/>
    <property type="project" value="UniProtKB-UniRule"/>
</dbReference>
<keyword evidence="2" id="KW-0810">Translation regulation</keyword>
<dbReference type="AlphaFoldDB" id="A0A7C6ECD7"/>
<name>A0A7C6ECD7_UNCW3</name>
<reference evidence="3" key="1">
    <citation type="journal article" date="2020" name="mSystems">
        <title>Genome- and Community-Level Interaction Insights into Carbon Utilization and Element Cycling Functions of Hydrothermarchaeota in Hydrothermal Sediment.</title>
        <authorList>
            <person name="Zhou Z."/>
            <person name="Liu Y."/>
            <person name="Xu W."/>
            <person name="Pan J."/>
            <person name="Luo Z.H."/>
            <person name="Li M."/>
        </authorList>
    </citation>
    <scope>NUCLEOTIDE SEQUENCE [LARGE SCALE GENOMIC DNA]</scope>
    <source>
        <strain evidence="3">SpSt-876</strain>
    </source>
</reference>
<dbReference type="HAMAP" id="MF_01477">
    <property type="entry name" value="Iojap_RsfS"/>
    <property type="match status" value="1"/>
</dbReference>
<dbReference type="SUPFAM" id="SSF81301">
    <property type="entry name" value="Nucleotidyltransferase"/>
    <property type="match status" value="1"/>
</dbReference>
<dbReference type="PANTHER" id="PTHR21043">
    <property type="entry name" value="IOJAP SUPERFAMILY ORTHOLOG"/>
    <property type="match status" value="1"/>
</dbReference>
<dbReference type="GO" id="GO:0042256">
    <property type="term" value="P:cytosolic ribosome assembly"/>
    <property type="evidence" value="ECO:0007669"/>
    <property type="project" value="UniProtKB-UniRule"/>
</dbReference>
<comment type="subunit">
    <text evidence="2">Interacts with ribosomal protein uL14 (rplN).</text>
</comment>
<keyword evidence="2" id="KW-0678">Repressor</keyword>
<comment type="similarity">
    <text evidence="1 2">Belongs to the Iojap/RsfS family.</text>
</comment>
<dbReference type="GO" id="GO:0017148">
    <property type="term" value="P:negative regulation of translation"/>
    <property type="evidence" value="ECO:0007669"/>
    <property type="project" value="UniProtKB-UniRule"/>
</dbReference>
<dbReference type="PANTHER" id="PTHR21043:SF0">
    <property type="entry name" value="MITOCHONDRIAL ASSEMBLY OF RIBOSOMAL LARGE SUBUNIT PROTEIN 1"/>
    <property type="match status" value="1"/>
</dbReference>
<dbReference type="InterPro" id="IPR004394">
    <property type="entry name" value="Iojap/RsfS/C7orf30"/>
</dbReference>
<accession>A0A7C6ECD7</accession>
<proteinExistence type="inferred from homology"/>
<dbReference type="Gene3D" id="3.30.460.10">
    <property type="entry name" value="Beta Polymerase, domain 2"/>
    <property type="match status" value="1"/>
</dbReference>
<comment type="function">
    <text evidence="2">Functions as a ribosomal silencing factor. Interacts with ribosomal protein uL14 (rplN), blocking formation of intersubunit bridge B8. Prevents association of the 30S and 50S ribosomal subunits and the formation of functional ribosomes, thus repressing translation.</text>
</comment>
<evidence type="ECO:0000256" key="2">
    <source>
        <dbReference type="HAMAP-Rule" id="MF_01477"/>
    </source>
</evidence>
<dbReference type="EMBL" id="DTLI01000064">
    <property type="protein sequence ID" value="HHS51740.1"/>
    <property type="molecule type" value="Genomic_DNA"/>
</dbReference>
<evidence type="ECO:0000313" key="3">
    <source>
        <dbReference type="EMBL" id="HHS51740.1"/>
    </source>
</evidence>
<keyword evidence="2" id="KW-0963">Cytoplasm</keyword>
<dbReference type="Pfam" id="PF02410">
    <property type="entry name" value="RsfS"/>
    <property type="match status" value="1"/>
</dbReference>
<dbReference type="InterPro" id="IPR043519">
    <property type="entry name" value="NT_sf"/>
</dbReference>
<evidence type="ECO:0000256" key="1">
    <source>
        <dbReference type="ARBA" id="ARBA00010574"/>
    </source>
</evidence>